<comment type="caution">
    <text evidence="1">The sequence shown here is derived from an EMBL/GenBank/DDBJ whole genome shotgun (WGS) entry which is preliminary data.</text>
</comment>
<dbReference type="EMBL" id="JBHTIF010000001">
    <property type="protein sequence ID" value="MFD0724472.1"/>
    <property type="molecule type" value="Genomic_DNA"/>
</dbReference>
<gene>
    <name evidence="1" type="ORF">ACFQ0E_02550</name>
</gene>
<dbReference type="Proteomes" id="UP001597110">
    <property type="component" value="Unassembled WGS sequence"/>
</dbReference>
<dbReference type="RefSeq" id="WP_386822129.1">
    <property type="nucleotide sequence ID" value="NZ_JBHTIF010000001.1"/>
</dbReference>
<accession>A0ABW2Y7E6</accession>
<evidence type="ECO:0000313" key="2">
    <source>
        <dbReference type="Proteomes" id="UP001597110"/>
    </source>
</evidence>
<sequence length="123" mass="13900">MRIDLFPNGLIDDLVVEDCSLRIERTGDARYTLHITGAKTLAITLWGPRRVPLMLDPIDLMDWIRMDPSALIGGLVVETDICHLHLESMTPRHYWLGLSRDGNLSHIHFTSPGYVKARLLATP</sequence>
<evidence type="ECO:0000313" key="1">
    <source>
        <dbReference type="EMBL" id="MFD0724472.1"/>
    </source>
</evidence>
<keyword evidence="2" id="KW-1185">Reference proteome</keyword>
<reference evidence="2" key="1">
    <citation type="journal article" date="2019" name="Int. J. Syst. Evol. Microbiol.">
        <title>The Global Catalogue of Microorganisms (GCM) 10K type strain sequencing project: providing services to taxonomists for standard genome sequencing and annotation.</title>
        <authorList>
            <consortium name="The Broad Institute Genomics Platform"/>
            <consortium name="The Broad Institute Genome Sequencing Center for Infectious Disease"/>
            <person name="Wu L."/>
            <person name="Ma J."/>
        </authorList>
    </citation>
    <scope>NUCLEOTIDE SEQUENCE [LARGE SCALE GENOMIC DNA]</scope>
    <source>
        <strain evidence="2">CCUG 55585</strain>
    </source>
</reference>
<name>A0ABW2Y7E6_9GAMM</name>
<proteinExistence type="predicted"/>
<organism evidence="1 2">
    <name type="scientific">Lysobacter brunescens</name>
    <dbReference type="NCBI Taxonomy" id="262323"/>
    <lineage>
        <taxon>Bacteria</taxon>
        <taxon>Pseudomonadati</taxon>
        <taxon>Pseudomonadota</taxon>
        <taxon>Gammaproteobacteria</taxon>
        <taxon>Lysobacterales</taxon>
        <taxon>Lysobacteraceae</taxon>
        <taxon>Lysobacter</taxon>
    </lineage>
</organism>
<protein>
    <submittedName>
        <fullName evidence="1">Uncharacterized protein</fullName>
    </submittedName>
</protein>